<dbReference type="EMBL" id="JAAGPU010000005">
    <property type="protein sequence ID" value="NEU04095.1"/>
    <property type="molecule type" value="Genomic_DNA"/>
</dbReference>
<dbReference type="GO" id="GO:0016787">
    <property type="term" value="F:hydrolase activity"/>
    <property type="evidence" value="ECO:0007669"/>
    <property type="project" value="UniProtKB-KW"/>
</dbReference>
<protein>
    <submittedName>
        <fullName evidence="2">Alpha/beta hydrolase</fullName>
    </submittedName>
</protein>
<dbReference type="RefSeq" id="WP_061996411.1">
    <property type="nucleotide sequence ID" value="NZ_JAAGPU010000005.1"/>
</dbReference>
<dbReference type="Gene3D" id="3.40.50.1820">
    <property type="entry name" value="alpha/beta hydrolase"/>
    <property type="match status" value="1"/>
</dbReference>
<proteinExistence type="predicted"/>
<dbReference type="AlphaFoldDB" id="A0A6M0H018"/>
<dbReference type="Pfam" id="PF00561">
    <property type="entry name" value="Abhydrolase_1"/>
    <property type="match status" value="1"/>
</dbReference>
<dbReference type="InterPro" id="IPR000073">
    <property type="entry name" value="AB_hydrolase_1"/>
</dbReference>
<gene>
    <name evidence="2" type="ORF">G3M99_04335</name>
</gene>
<dbReference type="SUPFAM" id="SSF53474">
    <property type="entry name" value="alpha/beta-Hydrolases"/>
    <property type="match status" value="1"/>
</dbReference>
<keyword evidence="3" id="KW-1185">Reference proteome</keyword>
<sequence length="285" mass="32925">MKCKIKNIDINYEIIGEGIPVLMIHGYYADLRLMKGCMEPIFEKKSGYKRIYFDLPGMGSSGFLNFVDSSDAILDVVIEFIKNIIKDENFLLVGESYGGYISLGLVHKLRKNIDGMLLICPCIEPILEKRKVPSHIVLKRNFKLLAKLSPSEFKNIECNMVVQDEHMWTRYKKEVLSGVELYNREALQSIKEKSYQYSFSIKNMEDKFEKPTMFLLGRQDSVVGYKDSFSILDNFPRATFTILDRAGHNLQIEQEKLFNTLCNQWLSIIENEKPVSSNVIYDLAK</sequence>
<dbReference type="PANTHER" id="PTHR43689:SF8">
    <property type="entry name" value="ALPHA_BETA-HYDROLASES SUPERFAMILY PROTEIN"/>
    <property type="match status" value="1"/>
</dbReference>
<dbReference type="Proteomes" id="UP000481872">
    <property type="component" value="Unassembled WGS sequence"/>
</dbReference>
<evidence type="ECO:0000313" key="3">
    <source>
        <dbReference type="Proteomes" id="UP000481872"/>
    </source>
</evidence>
<organism evidence="2 3">
    <name type="scientific">Clostridium senegalense</name>
    <dbReference type="NCBI Taxonomy" id="1465809"/>
    <lineage>
        <taxon>Bacteria</taxon>
        <taxon>Bacillati</taxon>
        <taxon>Bacillota</taxon>
        <taxon>Clostridia</taxon>
        <taxon>Eubacteriales</taxon>
        <taxon>Clostridiaceae</taxon>
        <taxon>Clostridium</taxon>
    </lineage>
</organism>
<feature type="domain" description="AB hydrolase-1" evidence="1">
    <location>
        <begin position="20"/>
        <end position="253"/>
    </location>
</feature>
<keyword evidence="2" id="KW-0378">Hydrolase</keyword>
<accession>A0A6M0H018</accession>
<comment type="caution">
    <text evidence="2">The sequence shown here is derived from an EMBL/GenBank/DDBJ whole genome shotgun (WGS) entry which is preliminary data.</text>
</comment>
<reference evidence="2 3" key="1">
    <citation type="submission" date="2020-02" db="EMBL/GenBank/DDBJ databases">
        <title>Genome assembly of a novel Clostridium senegalense strain.</title>
        <authorList>
            <person name="Gupta T.B."/>
            <person name="Jauregui R."/>
            <person name="Maclean P."/>
            <person name="Nawarathana A."/>
            <person name="Brightwell G."/>
        </authorList>
    </citation>
    <scope>NUCLEOTIDE SEQUENCE [LARGE SCALE GENOMIC DNA]</scope>
    <source>
        <strain evidence="2 3">AGRFS4</strain>
    </source>
</reference>
<dbReference type="PRINTS" id="PR00111">
    <property type="entry name" value="ABHYDROLASE"/>
</dbReference>
<name>A0A6M0H018_9CLOT</name>
<evidence type="ECO:0000313" key="2">
    <source>
        <dbReference type="EMBL" id="NEU04095.1"/>
    </source>
</evidence>
<dbReference type="InterPro" id="IPR029058">
    <property type="entry name" value="AB_hydrolase_fold"/>
</dbReference>
<dbReference type="PANTHER" id="PTHR43689">
    <property type="entry name" value="HYDROLASE"/>
    <property type="match status" value="1"/>
</dbReference>
<evidence type="ECO:0000259" key="1">
    <source>
        <dbReference type="Pfam" id="PF00561"/>
    </source>
</evidence>